<comment type="caution">
    <text evidence="1">The sequence shown here is derived from an EMBL/GenBank/DDBJ whole genome shotgun (WGS) entry which is preliminary data.</text>
</comment>
<gene>
    <name evidence="1" type="ORF">So717_41440</name>
</gene>
<proteinExistence type="predicted"/>
<evidence type="ECO:0000313" key="1">
    <source>
        <dbReference type="EMBL" id="GFE52391.1"/>
    </source>
</evidence>
<organism evidence="1 2">
    <name type="scientific">Roseobacter cerasinus</name>
    <dbReference type="NCBI Taxonomy" id="2602289"/>
    <lineage>
        <taxon>Bacteria</taxon>
        <taxon>Pseudomonadati</taxon>
        <taxon>Pseudomonadota</taxon>
        <taxon>Alphaproteobacteria</taxon>
        <taxon>Rhodobacterales</taxon>
        <taxon>Roseobacteraceae</taxon>
        <taxon>Roseobacter</taxon>
    </lineage>
</organism>
<dbReference type="Proteomes" id="UP000436522">
    <property type="component" value="Unassembled WGS sequence"/>
</dbReference>
<dbReference type="RefSeq" id="WP_238841158.1">
    <property type="nucleotide sequence ID" value="NZ_BLIV01000012.1"/>
</dbReference>
<reference evidence="1 2" key="1">
    <citation type="submission" date="2019-12" db="EMBL/GenBank/DDBJ databases">
        <title>Roseobacter cerasinus sp. nov., isolated from seawater around aquaculture.</title>
        <authorList>
            <person name="Muramatsu S."/>
            <person name="Takabe Y."/>
            <person name="Mori K."/>
            <person name="Takaichi S."/>
            <person name="Hanada S."/>
        </authorList>
    </citation>
    <scope>NUCLEOTIDE SEQUENCE [LARGE SCALE GENOMIC DNA]</scope>
    <source>
        <strain evidence="1 2">AI77</strain>
    </source>
</reference>
<name>A0A640VZ53_9RHOB</name>
<dbReference type="EMBL" id="BLIV01000012">
    <property type="protein sequence ID" value="GFE52391.1"/>
    <property type="molecule type" value="Genomic_DNA"/>
</dbReference>
<protein>
    <submittedName>
        <fullName evidence="1">Uncharacterized protein</fullName>
    </submittedName>
</protein>
<sequence>MTKTELDWLNLSAAERNAPTRKLYQVLRKLHKQLGGRFDDLFEEAQSVPLTPSLDPYTNIKRGVYDRRKMRNIHEWLAQNHFAFAQSQAPRLFKYPRRSAWDVFLETHSVKGGLAVVPTGGFGLASRKPHQNGIPVFQLSQEYLFELTTPEPAYVVAFEEYQGKWHPLGIGETESTLVAHVGTGKTRLPCAKDGTPIPLMEHDQTGQHGFAFVLCFGQKPTPDQAGLMFYARDHRVAAMQVTMQVRL</sequence>
<dbReference type="AlphaFoldDB" id="A0A640VZ53"/>
<accession>A0A640VZ53</accession>
<keyword evidence="2" id="KW-1185">Reference proteome</keyword>
<evidence type="ECO:0000313" key="2">
    <source>
        <dbReference type="Proteomes" id="UP000436522"/>
    </source>
</evidence>